<dbReference type="FunFam" id="3.40.50.300:FF:000006">
    <property type="entry name" value="DNA-binding transcriptional regulator NtrC"/>
    <property type="match status" value="1"/>
</dbReference>
<keyword evidence="4" id="KW-0805">Transcription regulation</keyword>
<evidence type="ECO:0000259" key="9">
    <source>
        <dbReference type="PROSITE" id="PS50045"/>
    </source>
</evidence>
<dbReference type="InterPro" id="IPR002078">
    <property type="entry name" value="Sigma_54_int"/>
</dbReference>
<organism evidence="11 12">
    <name type="scientific">Clostridium scatologenes</name>
    <dbReference type="NCBI Taxonomy" id="1548"/>
    <lineage>
        <taxon>Bacteria</taxon>
        <taxon>Bacillati</taxon>
        <taxon>Bacillota</taxon>
        <taxon>Clostridia</taxon>
        <taxon>Eubacteriales</taxon>
        <taxon>Clostridiaceae</taxon>
        <taxon>Clostridium</taxon>
    </lineage>
</organism>
<dbReference type="SUPFAM" id="SSF46689">
    <property type="entry name" value="Homeodomain-like"/>
    <property type="match status" value="1"/>
</dbReference>
<dbReference type="PROSITE" id="PS50110">
    <property type="entry name" value="RESPONSE_REGULATORY"/>
    <property type="match status" value="1"/>
</dbReference>
<dbReference type="PRINTS" id="PR01590">
    <property type="entry name" value="HTHFIS"/>
</dbReference>
<dbReference type="CDD" id="cd17536">
    <property type="entry name" value="REC_YesN-like"/>
    <property type="match status" value="1"/>
</dbReference>
<dbReference type="STRING" id="1548.CSCA_4576"/>
<keyword evidence="5" id="KW-0238">DNA-binding</keyword>
<dbReference type="Gene3D" id="1.10.10.60">
    <property type="entry name" value="Homeodomain-like"/>
    <property type="match status" value="1"/>
</dbReference>
<dbReference type="Pfam" id="PF00158">
    <property type="entry name" value="Sigma54_activat"/>
    <property type="match status" value="1"/>
</dbReference>
<feature type="modified residue" description="4-aspartylphosphate" evidence="8">
    <location>
        <position position="54"/>
    </location>
</feature>
<dbReference type="SMART" id="SM00448">
    <property type="entry name" value="REC"/>
    <property type="match status" value="1"/>
</dbReference>
<dbReference type="Pfam" id="PF00072">
    <property type="entry name" value="Response_reg"/>
    <property type="match status" value="1"/>
</dbReference>
<dbReference type="InterPro" id="IPR011006">
    <property type="entry name" value="CheY-like_superfamily"/>
</dbReference>
<sequence>MLKISILIADDEINVTKLLEKVLVKEGYNTYIASCGSEALNIIYNNHIDIVITDIKMPGMSGIELLSEIKLIDPSIEVILITAFATMNTAIEALKMGARDYITKPFNLKDVIESIKKISGGSNVLQQLEPIDNYFLSKSKGMEEILRLIKQIADTKTTIMIYGETGTGKGLAAQALHNLSCRKNKPFVKVNCAAIPETLLESELFGYEKGAFTGAVINKPGRFELANGGTIFLDEIGDITPLMQVKLLKVMQEKEFERLGGIKTIKTDVRIIAATNKNLEDMVNEGLFRQDLYYRLNVVPIKMPPLRERKEDIPSLVEYFLKKCSYTSEKRKKNISKGALMKLINYSWPGNIRELENVIERCVVITNLKVIDVNDIPKYIWESGKCEDINEGKLNDVVDVAEKNVIIKALEECDGNKTKASEMLGISRRSLHRKISKYNIED</sequence>
<dbReference type="Gene3D" id="1.10.8.60">
    <property type="match status" value="1"/>
</dbReference>
<dbReference type="SMART" id="SM00382">
    <property type="entry name" value="AAA"/>
    <property type="match status" value="1"/>
</dbReference>
<gene>
    <name evidence="11" type="ORF">CSCA_4576</name>
</gene>
<dbReference type="PANTHER" id="PTHR32071:SF57">
    <property type="entry name" value="C4-DICARBOXYLATE TRANSPORT TRANSCRIPTIONAL REGULATORY PROTEIN DCTD"/>
    <property type="match status" value="1"/>
</dbReference>
<evidence type="ECO:0000313" key="11">
    <source>
        <dbReference type="EMBL" id="AKA71701.1"/>
    </source>
</evidence>
<comment type="function">
    <text evidence="7">May play the central regulatory role in sporulation. It may be an element of the effector pathway responsible for the activation of sporulation genes in response to nutritional stress. Spo0A may act in concert with spo0H (a sigma factor) to control the expression of some genes that are critical to the sporulation process.</text>
</comment>
<keyword evidence="3" id="KW-0067">ATP-binding</keyword>
<dbReference type="Gene3D" id="3.40.50.2300">
    <property type="match status" value="1"/>
</dbReference>
<evidence type="ECO:0000256" key="5">
    <source>
        <dbReference type="ARBA" id="ARBA00023125"/>
    </source>
</evidence>
<evidence type="ECO:0000256" key="6">
    <source>
        <dbReference type="ARBA" id="ARBA00023163"/>
    </source>
</evidence>
<keyword evidence="12" id="KW-1185">Reference proteome</keyword>
<dbReference type="PANTHER" id="PTHR32071">
    <property type="entry name" value="TRANSCRIPTIONAL REGULATORY PROTEIN"/>
    <property type="match status" value="1"/>
</dbReference>
<dbReference type="PROSITE" id="PS50045">
    <property type="entry name" value="SIGMA54_INTERACT_4"/>
    <property type="match status" value="1"/>
</dbReference>
<dbReference type="GO" id="GO:0006355">
    <property type="term" value="P:regulation of DNA-templated transcription"/>
    <property type="evidence" value="ECO:0007669"/>
    <property type="project" value="InterPro"/>
</dbReference>
<evidence type="ECO:0000256" key="4">
    <source>
        <dbReference type="ARBA" id="ARBA00023015"/>
    </source>
</evidence>
<keyword evidence="2" id="KW-0547">Nucleotide-binding</keyword>
<evidence type="ECO:0000259" key="10">
    <source>
        <dbReference type="PROSITE" id="PS50110"/>
    </source>
</evidence>
<dbReference type="PROSITE" id="PS00676">
    <property type="entry name" value="SIGMA54_INTERACT_2"/>
    <property type="match status" value="1"/>
</dbReference>
<dbReference type="SUPFAM" id="SSF52540">
    <property type="entry name" value="P-loop containing nucleoside triphosphate hydrolases"/>
    <property type="match status" value="1"/>
</dbReference>
<dbReference type="EMBL" id="CP009933">
    <property type="protein sequence ID" value="AKA71701.1"/>
    <property type="molecule type" value="Genomic_DNA"/>
</dbReference>
<feature type="domain" description="Response regulatory" evidence="10">
    <location>
        <begin position="5"/>
        <end position="119"/>
    </location>
</feature>
<dbReference type="InterPro" id="IPR001789">
    <property type="entry name" value="Sig_transdc_resp-reg_receiver"/>
</dbReference>
<evidence type="ECO:0000313" key="12">
    <source>
        <dbReference type="Proteomes" id="UP000033115"/>
    </source>
</evidence>
<keyword evidence="8" id="KW-0597">Phosphoprotein</keyword>
<dbReference type="InterPro" id="IPR025944">
    <property type="entry name" value="Sigma_54_int_dom_CS"/>
</dbReference>
<dbReference type="AlphaFoldDB" id="A0A0E3GS99"/>
<dbReference type="RefSeq" id="WP_029162929.1">
    <property type="nucleotide sequence ID" value="NZ_CP009933.1"/>
</dbReference>
<dbReference type="InterPro" id="IPR003593">
    <property type="entry name" value="AAA+_ATPase"/>
</dbReference>
<dbReference type="Pfam" id="PF02954">
    <property type="entry name" value="HTH_8"/>
    <property type="match status" value="1"/>
</dbReference>
<dbReference type="Pfam" id="PF25601">
    <property type="entry name" value="AAA_lid_14"/>
    <property type="match status" value="1"/>
</dbReference>
<evidence type="ECO:0000256" key="2">
    <source>
        <dbReference type="ARBA" id="ARBA00022741"/>
    </source>
</evidence>
<dbReference type="GO" id="GO:0043565">
    <property type="term" value="F:sequence-specific DNA binding"/>
    <property type="evidence" value="ECO:0007669"/>
    <property type="project" value="InterPro"/>
</dbReference>
<dbReference type="InterPro" id="IPR009057">
    <property type="entry name" value="Homeodomain-like_sf"/>
</dbReference>
<dbReference type="InterPro" id="IPR025943">
    <property type="entry name" value="Sigma_54_int_dom_ATP-bd_2"/>
</dbReference>
<evidence type="ECO:0000256" key="3">
    <source>
        <dbReference type="ARBA" id="ARBA00022840"/>
    </source>
</evidence>
<dbReference type="InterPro" id="IPR027417">
    <property type="entry name" value="P-loop_NTPase"/>
</dbReference>
<keyword evidence="6" id="KW-0804">Transcription</keyword>
<protein>
    <recommendedName>
        <fullName evidence="1">Stage 0 sporulation protein A homolog</fullName>
    </recommendedName>
</protein>
<feature type="domain" description="Sigma-54 factor interaction" evidence="9">
    <location>
        <begin position="135"/>
        <end position="364"/>
    </location>
</feature>
<dbReference type="InterPro" id="IPR058031">
    <property type="entry name" value="AAA_lid_NorR"/>
</dbReference>
<dbReference type="GO" id="GO:0005524">
    <property type="term" value="F:ATP binding"/>
    <property type="evidence" value="ECO:0007669"/>
    <property type="project" value="UniProtKB-KW"/>
</dbReference>
<dbReference type="KEGG" id="csq:CSCA_4576"/>
<name>A0A0E3GS99_CLOSL</name>
<evidence type="ECO:0000256" key="1">
    <source>
        <dbReference type="ARBA" id="ARBA00018672"/>
    </source>
</evidence>
<dbReference type="Gene3D" id="3.40.50.300">
    <property type="entry name" value="P-loop containing nucleotide triphosphate hydrolases"/>
    <property type="match status" value="1"/>
</dbReference>
<reference evidence="11 12" key="1">
    <citation type="journal article" date="2015" name="J. Biotechnol.">
        <title>Complete genome sequence of a malodorant-producing acetogen, Clostridium scatologenes ATCC 25775(T).</title>
        <authorList>
            <person name="Zhu Z."/>
            <person name="Guo T."/>
            <person name="Zheng H."/>
            <person name="Song T."/>
            <person name="Ouyang P."/>
            <person name="Xie J."/>
        </authorList>
    </citation>
    <scope>NUCLEOTIDE SEQUENCE [LARGE SCALE GENOMIC DNA]</scope>
    <source>
        <strain evidence="11 12">ATCC 25775</strain>
    </source>
</reference>
<dbReference type="HOGENOM" id="CLU_000445_0_6_9"/>
<dbReference type="GO" id="GO:0000160">
    <property type="term" value="P:phosphorelay signal transduction system"/>
    <property type="evidence" value="ECO:0007669"/>
    <property type="project" value="InterPro"/>
</dbReference>
<evidence type="ECO:0000256" key="8">
    <source>
        <dbReference type="PROSITE-ProRule" id="PRU00169"/>
    </source>
</evidence>
<dbReference type="InterPro" id="IPR002197">
    <property type="entry name" value="HTH_Fis"/>
</dbReference>
<evidence type="ECO:0000256" key="7">
    <source>
        <dbReference type="ARBA" id="ARBA00024867"/>
    </source>
</evidence>
<accession>A0A0E3GS99</accession>
<dbReference type="CDD" id="cd00009">
    <property type="entry name" value="AAA"/>
    <property type="match status" value="1"/>
</dbReference>
<dbReference type="SUPFAM" id="SSF52172">
    <property type="entry name" value="CheY-like"/>
    <property type="match status" value="1"/>
</dbReference>
<proteinExistence type="predicted"/>
<dbReference type="Proteomes" id="UP000033115">
    <property type="component" value="Chromosome"/>
</dbReference>
<dbReference type="PROSITE" id="PS00688">
    <property type="entry name" value="SIGMA54_INTERACT_3"/>
    <property type="match status" value="1"/>
</dbReference>